<dbReference type="Proteomes" id="UP000002640">
    <property type="component" value="Unassembled WGS sequence"/>
</dbReference>
<dbReference type="InParanoid" id="G5AEI9"/>
<evidence type="ECO:0000313" key="2">
    <source>
        <dbReference type="EMBL" id="EGZ06591.1"/>
    </source>
</evidence>
<dbReference type="Gene3D" id="2.120.10.80">
    <property type="entry name" value="Kelch-type beta propeller"/>
    <property type="match status" value="2"/>
</dbReference>
<dbReference type="PANTHER" id="PTHR46104">
    <property type="entry name" value="GENE 9195-RELATED-RELATED"/>
    <property type="match status" value="1"/>
</dbReference>
<dbReference type="SUPFAM" id="SSF50965">
    <property type="entry name" value="Galactose oxidase, central domain"/>
    <property type="match status" value="1"/>
</dbReference>
<accession>G5AEI9</accession>
<feature type="domain" description="Tyrosine-protein kinase ephrin type A/B receptor-like" evidence="1">
    <location>
        <begin position="463"/>
        <end position="513"/>
    </location>
</feature>
<dbReference type="OMA" id="GWICTDG"/>
<name>G5AEI9_PHYSP</name>
<dbReference type="SUPFAM" id="SSF57184">
    <property type="entry name" value="Growth factor receptor domain"/>
    <property type="match status" value="5"/>
</dbReference>
<dbReference type="InterPro" id="IPR011641">
    <property type="entry name" value="Tyr-kin_ephrin_A/B_rcpt-like"/>
</dbReference>
<protein>
    <recommendedName>
        <fullName evidence="1">Tyrosine-protein kinase ephrin type A/B receptor-like domain-containing protein</fullName>
    </recommendedName>
</protein>
<dbReference type="SMART" id="SM01411">
    <property type="entry name" value="Ephrin_rec_like"/>
    <property type="match status" value="9"/>
</dbReference>
<dbReference type="STRING" id="1094619.G5AEI9"/>
<dbReference type="GeneID" id="20661617"/>
<reference evidence="2 3" key="1">
    <citation type="journal article" date="2006" name="Science">
        <title>Phytophthora genome sequences uncover evolutionary origins and mechanisms of pathogenesis.</title>
        <authorList>
            <person name="Tyler B.M."/>
            <person name="Tripathy S."/>
            <person name="Zhang X."/>
            <person name="Dehal P."/>
            <person name="Jiang R.H."/>
            <person name="Aerts A."/>
            <person name="Arredondo F.D."/>
            <person name="Baxter L."/>
            <person name="Bensasson D."/>
            <person name="Beynon J.L."/>
            <person name="Chapman J."/>
            <person name="Damasceno C.M."/>
            <person name="Dorrance A.E."/>
            <person name="Dou D."/>
            <person name="Dickerman A.W."/>
            <person name="Dubchak I.L."/>
            <person name="Garbelotto M."/>
            <person name="Gijzen M."/>
            <person name="Gordon S.G."/>
            <person name="Govers F."/>
            <person name="Grunwald N.J."/>
            <person name="Huang W."/>
            <person name="Ivors K.L."/>
            <person name="Jones R.W."/>
            <person name="Kamoun S."/>
            <person name="Krampis K."/>
            <person name="Lamour K.H."/>
            <person name="Lee M.K."/>
            <person name="McDonald W.H."/>
            <person name="Medina M."/>
            <person name="Meijer H.J."/>
            <person name="Nordberg E.K."/>
            <person name="Maclean D.J."/>
            <person name="Ospina-Giraldo M.D."/>
            <person name="Morris P.F."/>
            <person name="Phuntumart V."/>
            <person name="Putnam N.H."/>
            <person name="Rash S."/>
            <person name="Rose J.K."/>
            <person name="Sakihama Y."/>
            <person name="Salamov A.A."/>
            <person name="Savidor A."/>
            <person name="Scheuring C.F."/>
            <person name="Smith B.M."/>
            <person name="Sobral B.W."/>
            <person name="Terry A."/>
            <person name="Torto-Alalibo T.A."/>
            <person name="Win J."/>
            <person name="Xu Z."/>
            <person name="Zhang H."/>
            <person name="Grigoriev I.V."/>
            <person name="Rokhsar D.S."/>
            <person name="Boore J.L."/>
        </authorList>
    </citation>
    <scope>NUCLEOTIDE SEQUENCE [LARGE SCALE GENOMIC DNA]</scope>
    <source>
        <strain evidence="2 3">P6497</strain>
    </source>
</reference>
<keyword evidence="3" id="KW-1185">Reference proteome</keyword>
<evidence type="ECO:0000259" key="1">
    <source>
        <dbReference type="Pfam" id="PF07699"/>
    </source>
</evidence>
<dbReference type="InterPro" id="IPR011043">
    <property type="entry name" value="Gal_Oxase/kelch_b-propeller"/>
</dbReference>
<feature type="domain" description="Tyrosine-protein kinase ephrin type A/B receptor-like" evidence="1">
    <location>
        <begin position="651"/>
        <end position="698"/>
    </location>
</feature>
<sequence length="1623" mass="167453">MPAAAQSLVVSEANCSVADEAQNASMTLTWNLFDGAVNYTRISHSSEALPAASSSLSDRLLILGGIEYESAQPVVSSPVLVYNVATNAFLLPQDQILSAVSAAYQSTGTTTVESVFVPPASRAEHASFVNQDGAVFVFGGRSREFVNDTWRGCVDASSTNIVWDELVTATDAATVAATPVPRIGHSFTKVFENSTTIGALVLGGLSEDYVELSGLHLALITKASSSSSTPACTNRGPKLAWRMLKAGPLTDPGKVPTARAYHVAMTPSKLFTASKLACLIVHGGKSTLEGTIFNELWRLCPPSVLPASVPVERMNYTWELLANIGTTPGARYGASMTFVDEGKLALAGGSYTFPSDFLSDTWELNVNATQWIRLSFSEDYAPPRRGHTLTFFSTATRLFLFGGRDRYAVVQKRMQAAYYGAPFCAAGLKITFCSATSKYVCIACPAGSYLESGSRKCLQCPQGTFSSAGSAECTKCPAGTYSTDVGKDSRAPCTSCPSGTFSQTVGAVSSAACNACAAGTFASSSGSVSCSSCAAGTFSNANASTCTVCPQGKWSSAGAGVCTDCAAGTYTPNSGSTACFSCPRGFFSNQGDVTCSACPVNTYSSSIGAAAAACQTCPSYAFTTSAGQSECNFCPSGSSWTGVTCQSCSKGYYASTDTNGACIACPKGSYAPDVGSSTCQSCPTGATSATGSTNSSDCQLCSDGSFLNGGVCQTCGAGTYPEPSGFCSSCVAGSYYSGGGTSGASDTSLGCASCPSMSYSSGLGATGCSVCADNTYSMEAWRNCVSCGASQASLPGCVTGRNGILCSGNGNCVYGGCACNSSWVGGDCSVPVDAAASPVGPAVLFFSNASLQLINASTQTSASDIVVQVARSGYLNSRLQATIAWGSTNFSASPSSLPASLDFAPGDSLKTVQIPIAQLSPRTGCRFFSLVLQDLPGASISAVSSDSDNKLTVYVDDMNGVSGGGTGKVVTSTYTRQPNGTALAAVTLDRLVTTQLTLTPQTTTGAANFGVLLRDQPLNLLLAIDFSASWASSFVNLLPAIIAQLQTVYRSVPDGVRLGLLNGTSKPAAVFYPDLVAFFDGVQALAGSNKTVDWNWIANGLTFSTTAWPAADRRHLLVVAGDAMIAGGSVTLPAALITQLRSQSVFAFILSPTQVTLATGSDVVKSVAYGAKPAIPSVLRQAFEQKDSVLPANLNILSDPAGLVSSVQVTGFSGGSSSLPVILVALGSFPTPAQVKAVPSLTVTLSVPGGSLVSIQISEPGRACFPPTQTLAVDSLPLSGWADAWHLSTLSDVARLWKPPTASPTLAMTLRQTPSLLRKLTNTVLSVSDSAATSVSLSRTFPGSFFAAGLSLASRGYWRSASHSSTAVCNIQLTMVGANKSLTSSSVVPFASQVVPGEWNYGYLQTIIPWELSSLTATLACNTTSSSVSVEWAALGLLPDPNFACMCPRGFYHDTLSDEGGDGTCVRCAAGSYCAAGIRRQCPDGTFSFGKAASCETCRDGWICTDGLARLCDPGTYSTPSFTCGVCPSGYACRNGKKSICPAGMFSRPLASQCQSCPPGTISRSEGSSTCDLCPLGWTSNYQRNHCIPCPPGEETLYAGQHPCSSCVATAFPVRNQPEVCLA</sequence>
<feature type="domain" description="Tyrosine-protein kinase ephrin type A/B receptor-like" evidence="1">
    <location>
        <begin position="585"/>
        <end position="631"/>
    </location>
</feature>
<proteinExistence type="predicted"/>
<dbReference type="Pfam" id="PF24681">
    <property type="entry name" value="Kelch_KLHDC2_KLHL20_DRC7"/>
    <property type="match status" value="1"/>
</dbReference>
<dbReference type="RefSeq" id="XP_009538488.1">
    <property type="nucleotide sequence ID" value="XM_009540193.1"/>
</dbReference>
<dbReference type="PANTHER" id="PTHR46104:SF1">
    <property type="entry name" value="GENE 9195-RELATED"/>
    <property type="match status" value="1"/>
</dbReference>
<evidence type="ECO:0000313" key="3">
    <source>
        <dbReference type="Proteomes" id="UP000002640"/>
    </source>
</evidence>
<dbReference type="Gene3D" id="2.10.50.10">
    <property type="entry name" value="Tumor Necrosis Factor Receptor, subunit A, domain 2"/>
    <property type="match status" value="5"/>
</dbReference>
<dbReference type="KEGG" id="psoj:PHYSODRAFT_531438"/>
<organism evidence="2 3">
    <name type="scientific">Phytophthora sojae (strain P6497)</name>
    <name type="common">Soybean stem and root rot agent</name>
    <name type="synonym">Phytophthora megasperma f. sp. glycines</name>
    <dbReference type="NCBI Taxonomy" id="1094619"/>
    <lineage>
        <taxon>Eukaryota</taxon>
        <taxon>Sar</taxon>
        <taxon>Stramenopiles</taxon>
        <taxon>Oomycota</taxon>
        <taxon>Peronosporomycetes</taxon>
        <taxon>Peronosporales</taxon>
        <taxon>Peronosporaceae</taxon>
        <taxon>Phytophthora</taxon>
    </lineage>
</organism>
<dbReference type="InterPro" id="IPR009030">
    <property type="entry name" value="Growth_fac_rcpt_cys_sf"/>
</dbReference>
<dbReference type="Pfam" id="PF07699">
    <property type="entry name" value="Ephrin_rec_like"/>
    <property type="match status" value="4"/>
</dbReference>
<feature type="domain" description="Tyrosine-protein kinase ephrin type A/B receptor-like" evidence="1">
    <location>
        <begin position="536"/>
        <end position="577"/>
    </location>
</feature>
<gene>
    <name evidence="2" type="ORF">PHYSODRAFT_531438</name>
</gene>
<dbReference type="EMBL" id="JH159164">
    <property type="protein sequence ID" value="EGZ06591.1"/>
    <property type="molecule type" value="Genomic_DNA"/>
</dbReference>
<dbReference type="InterPro" id="IPR015915">
    <property type="entry name" value="Kelch-typ_b-propeller"/>
</dbReference>